<protein>
    <submittedName>
        <fullName evidence="2">Uncharacterized protein</fullName>
    </submittedName>
</protein>
<feature type="region of interest" description="Disordered" evidence="1">
    <location>
        <begin position="1"/>
        <end position="71"/>
    </location>
</feature>
<dbReference type="EMBL" id="MU004197">
    <property type="protein sequence ID" value="KAF2490620.1"/>
    <property type="molecule type" value="Genomic_DNA"/>
</dbReference>
<keyword evidence="3" id="KW-1185">Reference proteome</keyword>
<sequence length="247" mass="27256">MSAEEQYMIPPPLPPIDPRLLKPDPASPDPSIPQPPHKKRRLDFPGGRVLPPLKRSPYSSTPPTLPGFHTLNTSRQRRVGDLSHSSSLDSAHARALDRITLFRHLWALCLTFPVLDRYNLPATWQRWDDLLARHGFGPEKFVASYIAEIVREVGEAKGRRDGVLEAKAEVKQGTHPPNDNGVMLWESLMAKSVREKVDRICAVGVARRRLLEYLGEVWGMERGVAGRLVGPVGVGVGELSFGAAGGS</sequence>
<evidence type="ECO:0000313" key="2">
    <source>
        <dbReference type="EMBL" id="KAF2490620.1"/>
    </source>
</evidence>
<feature type="compositionally biased region" description="Pro residues" evidence="1">
    <location>
        <begin position="25"/>
        <end position="35"/>
    </location>
</feature>
<evidence type="ECO:0000313" key="3">
    <source>
        <dbReference type="Proteomes" id="UP000799750"/>
    </source>
</evidence>
<organism evidence="2 3">
    <name type="scientific">Lophium mytilinum</name>
    <dbReference type="NCBI Taxonomy" id="390894"/>
    <lineage>
        <taxon>Eukaryota</taxon>
        <taxon>Fungi</taxon>
        <taxon>Dikarya</taxon>
        <taxon>Ascomycota</taxon>
        <taxon>Pezizomycotina</taxon>
        <taxon>Dothideomycetes</taxon>
        <taxon>Pleosporomycetidae</taxon>
        <taxon>Mytilinidiales</taxon>
        <taxon>Mytilinidiaceae</taxon>
        <taxon>Lophium</taxon>
    </lineage>
</organism>
<evidence type="ECO:0000256" key="1">
    <source>
        <dbReference type="SAM" id="MobiDB-lite"/>
    </source>
</evidence>
<accession>A0A6A6QF38</accession>
<reference evidence="2" key="1">
    <citation type="journal article" date="2020" name="Stud. Mycol.">
        <title>101 Dothideomycetes genomes: a test case for predicting lifestyles and emergence of pathogens.</title>
        <authorList>
            <person name="Haridas S."/>
            <person name="Albert R."/>
            <person name="Binder M."/>
            <person name="Bloem J."/>
            <person name="Labutti K."/>
            <person name="Salamov A."/>
            <person name="Andreopoulos B."/>
            <person name="Baker S."/>
            <person name="Barry K."/>
            <person name="Bills G."/>
            <person name="Bluhm B."/>
            <person name="Cannon C."/>
            <person name="Castanera R."/>
            <person name="Culley D."/>
            <person name="Daum C."/>
            <person name="Ezra D."/>
            <person name="Gonzalez J."/>
            <person name="Henrissat B."/>
            <person name="Kuo A."/>
            <person name="Liang C."/>
            <person name="Lipzen A."/>
            <person name="Lutzoni F."/>
            <person name="Magnuson J."/>
            <person name="Mondo S."/>
            <person name="Nolan M."/>
            <person name="Ohm R."/>
            <person name="Pangilinan J."/>
            <person name="Park H.-J."/>
            <person name="Ramirez L."/>
            <person name="Alfaro M."/>
            <person name="Sun H."/>
            <person name="Tritt A."/>
            <person name="Yoshinaga Y."/>
            <person name="Zwiers L.-H."/>
            <person name="Turgeon B."/>
            <person name="Goodwin S."/>
            <person name="Spatafora J."/>
            <person name="Crous P."/>
            <person name="Grigoriev I."/>
        </authorList>
    </citation>
    <scope>NUCLEOTIDE SEQUENCE</scope>
    <source>
        <strain evidence="2">CBS 269.34</strain>
    </source>
</reference>
<proteinExistence type="predicted"/>
<name>A0A6A6QF38_9PEZI</name>
<dbReference type="AlphaFoldDB" id="A0A6A6QF38"/>
<dbReference type="Proteomes" id="UP000799750">
    <property type="component" value="Unassembled WGS sequence"/>
</dbReference>
<gene>
    <name evidence="2" type="ORF">BU16DRAFT_596889</name>
</gene>